<feature type="region of interest" description="Disordered" evidence="2">
    <location>
        <begin position="264"/>
        <end position="330"/>
    </location>
</feature>
<accession>A0A067LBD6</accession>
<feature type="coiled-coil region" evidence="1">
    <location>
        <begin position="74"/>
        <end position="150"/>
    </location>
</feature>
<dbReference type="PANTHER" id="PTHR35689:SF1">
    <property type="entry name" value="EARLY ENDOSOME ANTIGEN"/>
    <property type="match status" value="1"/>
</dbReference>
<dbReference type="OrthoDB" id="1913731at2759"/>
<name>A0A067LBD6_JATCU</name>
<evidence type="ECO:0000256" key="2">
    <source>
        <dbReference type="SAM" id="MobiDB-lite"/>
    </source>
</evidence>
<dbReference type="STRING" id="180498.A0A067LBD6"/>
<gene>
    <name evidence="3" type="ORF">JCGZ_15836</name>
</gene>
<dbReference type="EMBL" id="KK914318">
    <property type="protein sequence ID" value="KDP41429.1"/>
    <property type="molecule type" value="Genomic_DNA"/>
</dbReference>
<evidence type="ECO:0000256" key="1">
    <source>
        <dbReference type="SAM" id="Coils"/>
    </source>
</evidence>
<evidence type="ECO:0000313" key="4">
    <source>
        <dbReference type="Proteomes" id="UP000027138"/>
    </source>
</evidence>
<protein>
    <submittedName>
        <fullName evidence="3">Uncharacterized protein</fullName>
    </submittedName>
</protein>
<feature type="compositionally biased region" description="Basic and acidic residues" evidence="2">
    <location>
        <begin position="264"/>
        <end position="278"/>
    </location>
</feature>
<keyword evidence="1" id="KW-0175">Coiled coil</keyword>
<dbReference type="PANTHER" id="PTHR35689">
    <property type="entry name" value="EARLY ENDOSOME ANTIGEN"/>
    <property type="match status" value="1"/>
</dbReference>
<feature type="compositionally biased region" description="Basic and acidic residues" evidence="2">
    <location>
        <begin position="301"/>
        <end position="310"/>
    </location>
</feature>
<feature type="coiled-coil region" evidence="1">
    <location>
        <begin position="216"/>
        <end position="250"/>
    </location>
</feature>
<proteinExistence type="predicted"/>
<dbReference type="Proteomes" id="UP000027138">
    <property type="component" value="Unassembled WGS sequence"/>
</dbReference>
<evidence type="ECO:0000313" key="3">
    <source>
        <dbReference type="EMBL" id="KDP41429.1"/>
    </source>
</evidence>
<keyword evidence="4" id="KW-1185">Reference proteome</keyword>
<sequence>MDLPVEIDDYIKETIDDSLGLPVSIHTLQSKLRSSEDAHRRLRDQYVLLVEKLRQKNHIIDRTKAEANMNALALKKFVKENQRLAAECANLVNQCNKWERECSLYDHDREALMDFGNEADERAKEAEFRVRELEEVLAKLSEELRFYKHQKERPEVDSSSKSTDMEQNLLESILATWVSENEVGLGHAFLEANSGYESCQNLLKMWDGLGPSTQKILSLAAKVKTLQEDKEHLRINLNRAEEEVNLLFQANYVLDKENKRLLKQHHQDQNLDGSDGKHTNSASAKRNKRKSSPKMSSPIEMKIDSKDIDSMRQPLSPLQHNSPECRMHKK</sequence>
<reference evidence="3 4" key="1">
    <citation type="journal article" date="2014" name="PLoS ONE">
        <title>Global Analysis of Gene Expression Profiles in Physic Nut (Jatropha curcas L.) Seedlings Exposed to Salt Stress.</title>
        <authorList>
            <person name="Zhang L."/>
            <person name="Zhang C."/>
            <person name="Wu P."/>
            <person name="Chen Y."/>
            <person name="Li M."/>
            <person name="Jiang H."/>
            <person name="Wu G."/>
        </authorList>
    </citation>
    <scope>NUCLEOTIDE SEQUENCE [LARGE SCALE GENOMIC DNA]</scope>
    <source>
        <strain evidence="4">cv. GZQX0401</strain>
        <tissue evidence="3">Young leaves</tissue>
    </source>
</reference>
<dbReference type="KEGG" id="jcu:105630659"/>
<dbReference type="AlphaFoldDB" id="A0A067LBD6"/>
<organism evidence="3 4">
    <name type="scientific">Jatropha curcas</name>
    <name type="common">Barbados nut</name>
    <dbReference type="NCBI Taxonomy" id="180498"/>
    <lineage>
        <taxon>Eukaryota</taxon>
        <taxon>Viridiplantae</taxon>
        <taxon>Streptophyta</taxon>
        <taxon>Embryophyta</taxon>
        <taxon>Tracheophyta</taxon>
        <taxon>Spermatophyta</taxon>
        <taxon>Magnoliopsida</taxon>
        <taxon>eudicotyledons</taxon>
        <taxon>Gunneridae</taxon>
        <taxon>Pentapetalae</taxon>
        <taxon>rosids</taxon>
        <taxon>fabids</taxon>
        <taxon>Malpighiales</taxon>
        <taxon>Euphorbiaceae</taxon>
        <taxon>Crotonoideae</taxon>
        <taxon>Jatropheae</taxon>
        <taxon>Jatropha</taxon>
    </lineage>
</organism>